<dbReference type="InterPro" id="IPR013083">
    <property type="entry name" value="Znf_RING/FYVE/PHD"/>
</dbReference>
<keyword evidence="6" id="KW-0833">Ubl conjugation pathway</keyword>
<dbReference type="GO" id="GO:0008270">
    <property type="term" value="F:zinc ion binding"/>
    <property type="evidence" value="ECO:0007669"/>
    <property type="project" value="UniProtKB-KW"/>
</dbReference>
<evidence type="ECO:0000256" key="4">
    <source>
        <dbReference type="ARBA" id="ARBA00022723"/>
    </source>
</evidence>
<dbReference type="SMART" id="SM00184">
    <property type="entry name" value="RING"/>
    <property type="match status" value="1"/>
</dbReference>
<dbReference type="PANTHER" id="PTHR22937">
    <property type="entry name" value="E3 UBIQUITIN-PROTEIN LIGASE RNF165"/>
    <property type="match status" value="1"/>
</dbReference>
<dbReference type="Gene3D" id="3.30.40.10">
    <property type="entry name" value="Zinc/RING finger domain, C3HC4 (zinc finger)"/>
    <property type="match status" value="1"/>
</dbReference>
<feature type="region of interest" description="Disordered" evidence="9">
    <location>
        <begin position="1"/>
        <end position="58"/>
    </location>
</feature>
<dbReference type="SUPFAM" id="SSF57850">
    <property type="entry name" value="RING/U-box"/>
    <property type="match status" value="1"/>
</dbReference>
<dbReference type="EC" id="2.3.2.27" evidence="2"/>
<evidence type="ECO:0000256" key="3">
    <source>
        <dbReference type="ARBA" id="ARBA00022679"/>
    </source>
</evidence>
<feature type="compositionally biased region" description="Polar residues" evidence="9">
    <location>
        <begin position="29"/>
        <end position="39"/>
    </location>
</feature>
<sequence>MQSQGDQGSNSRETPTLRPFLENIGMNPNDGSSDNQGTIAPSVVPGQGQSTGSGPLQLDLNEPLQLTVDLSRAERSSDNQQILASGQSRLLCKRRTPEVPQPQNHVLINISTAASSSNNNTHLARHVAAPAIQIGQTDNFQRNTRLRTSVSQRNSQQMSVRAHPAMLHQHQQEHPIVVVPNPLQAPLPCQYWNGPTMPARGHPTFDYPPTMTQSANMNSVNRNPSFLRNLAASSGIQSGPGMYNSPFSSLGYRQSSMAEQTAERIQSFLDRAEALRMAHNFPFYDNASFTVEELEMIIMNRFHGTTPRSGAMDAERLGGDDFLLSSQIAEQRRRLMNQLRNYLRVVHRTGGLQMEDATEMGRSFLLGMYALECVDADMHVDVEYISYEELLGPGVQRMNFSLKLNVGTIKANLRRRRFQPISMEPTAEAEQCCICQEDYANGEELGKLDCGHDFHFDCIKEWLRRKNQCPICKKVGLAVMNT</sequence>
<evidence type="ECO:0000256" key="6">
    <source>
        <dbReference type="ARBA" id="ARBA00022786"/>
    </source>
</evidence>
<evidence type="ECO:0000256" key="7">
    <source>
        <dbReference type="ARBA" id="ARBA00022833"/>
    </source>
</evidence>
<dbReference type="PROSITE" id="PS50089">
    <property type="entry name" value="ZF_RING_2"/>
    <property type="match status" value="1"/>
</dbReference>
<accession>A0A9W7MMU6</accession>
<comment type="caution">
    <text evidence="11">The sequence shown here is derived from an EMBL/GenBank/DDBJ whole genome shotgun (WGS) entry which is preliminary data.</text>
</comment>
<dbReference type="GO" id="GO:0061630">
    <property type="term" value="F:ubiquitin protein ligase activity"/>
    <property type="evidence" value="ECO:0007669"/>
    <property type="project" value="UniProtKB-EC"/>
</dbReference>
<evidence type="ECO:0000313" key="12">
    <source>
        <dbReference type="Proteomes" id="UP001165190"/>
    </source>
</evidence>
<keyword evidence="4" id="KW-0479">Metal-binding</keyword>
<evidence type="ECO:0000256" key="8">
    <source>
        <dbReference type="PROSITE-ProRule" id="PRU00175"/>
    </source>
</evidence>
<dbReference type="InterPro" id="IPR001841">
    <property type="entry name" value="Znf_RING"/>
</dbReference>
<proteinExistence type="predicted"/>
<evidence type="ECO:0000259" key="10">
    <source>
        <dbReference type="PROSITE" id="PS50089"/>
    </source>
</evidence>
<comment type="catalytic activity">
    <reaction evidence="1">
        <text>S-ubiquitinyl-[E2 ubiquitin-conjugating enzyme]-L-cysteine + [acceptor protein]-L-lysine = [E2 ubiquitin-conjugating enzyme]-L-cysteine + N(6)-ubiquitinyl-[acceptor protein]-L-lysine.</text>
        <dbReference type="EC" id="2.3.2.27"/>
    </reaction>
</comment>
<feature type="domain" description="RING-type" evidence="10">
    <location>
        <begin position="432"/>
        <end position="473"/>
    </location>
</feature>
<dbReference type="Proteomes" id="UP001165190">
    <property type="component" value="Unassembled WGS sequence"/>
</dbReference>
<keyword evidence="3" id="KW-0808">Transferase</keyword>
<evidence type="ECO:0000256" key="9">
    <source>
        <dbReference type="SAM" id="MobiDB-lite"/>
    </source>
</evidence>
<dbReference type="AlphaFoldDB" id="A0A9W7MMU6"/>
<name>A0A9W7MMU6_HIBTR</name>
<dbReference type="Pfam" id="PF13639">
    <property type="entry name" value="zf-RING_2"/>
    <property type="match status" value="1"/>
</dbReference>
<reference evidence="11" key="1">
    <citation type="submission" date="2023-05" db="EMBL/GenBank/DDBJ databases">
        <title>Genome and transcriptome analyses reveal genes involved in the formation of fine ridges on petal epidermal cells in Hibiscus trionum.</title>
        <authorList>
            <person name="Koshimizu S."/>
            <person name="Masuda S."/>
            <person name="Ishii T."/>
            <person name="Shirasu K."/>
            <person name="Hoshino A."/>
            <person name="Arita M."/>
        </authorList>
    </citation>
    <scope>NUCLEOTIDE SEQUENCE</scope>
    <source>
        <strain evidence="11">Hamamatsu line</strain>
    </source>
</reference>
<keyword evidence="5 8" id="KW-0863">Zinc-finger</keyword>
<dbReference type="PANTHER" id="PTHR22937:SF199">
    <property type="entry name" value="RING-TYPE E3 UBIQUITIN TRANSFERASE"/>
    <property type="match status" value="1"/>
</dbReference>
<keyword evidence="12" id="KW-1185">Reference proteome</keyword>
<protein>
    <recommendedName>
        <fullName evidence="2">RING-type E3 ubiquitin transferase</fullName>
        <ecNumber evidence="2">2.3.2.27</ecNumber>
    </recommendedName>
</protein>
<evidence type="ECO:0000256" key="1">
    <source>
        <dbReference type="ARBA" id="ARBA00000900"/>
    </source>
</evidence>
<gene>
    <name evidence="11" type="ORF">HRI_004469600</name>
</gene>
<organism evidence="11 12">
    <name type="scientific">Hibiscus trionum</name>
    <name type="common">Flower of an hour</name>
    <dbReference type="NCBI Taxonomy" id="183268"/>
    <lineage>
        <taxon>Eukaryota</taxon>
        <taxon>Viridiplantae</taxon>
        <taxon>Streptophyta</taxon>
        <taxon>Embryophyta</taxon>
        <taxon>Tracheophyta</taxon>
        <taxon>Spermatophyta</taxon>
        <taxon>Magnoliopsida</taxon>
        <taxon>eudicotyledons</taxon>
        <taxon>Gunneridae</taxon>
        <taxon>Pentapetalae</taxon>
        <taxon>rosids</taxon>
        <taxon>malvids</taxon>
        <taxon>Malvales</taxon>
        <taxon>Malvaceae</taxon>
        <taxon>Malvoideae</taxon>
        <taxon>Hibiscus</taxon>
    </lineage>
</organism>
<dbReference type="EMBL" id="BSYR01000049">
    <property type="protein sequence ID" value="GMJ08004.1"/>
    <property type="molecule type" value="Genomic_DNA"/>
</dbReference>
<evidence type="ECO:0000313" key="11">
    <source>
        <dbReference type="EMBL" id="GMJ08004.1"/>
    </source>
</evidence>
<dbReference type="OrthoDB" id="8062037at2759"/>
<dbReference type="InterPro" id="IPR045191">
    <property type="entry name" value="MBR1/2-like"/>
</dbReference>
<evidence type="ECO:0000256" key="5">
    <source>
        <dbReference type="ARBA" id="ARBA00022771"/>
    </source>
</evidence>
<evidence type="ECO:0000256" key="2">
    <source>
        <dbReference type="ARBA" id="ARBA00012483"/>
    </source>
</evidence>
<feature type="compositionally biased region" description="Polar residues" evidence="9">
    <location>
        <begin position="1"/>
        <end position="14"/>
    </location>
</feature>
<keyword evidence="7" id="KW-0862">Zinc</keyword>